<feature type="compositionally biased region" description="Acidic residues" evidence="1">
    <location>
        <begin position="282"/>
        <end position="292"/>
    </location>
</feature>
<keyword evidence="3" id="KW-1185">Reference proteome</keyword>
<feature type="region of interest" description="Disordered" evidence="1">
    <location>
        <begin position="270"/>
        <end position="294"/>
    </location>
</feature>
<dbReference type="EMBL" id="MU006089">
    <property type="protein sequence ID" value="KAF2843464.1"/>
    <property type="molecule type" value="Genomic_DNA"/>
</dbReference>
<protein>
    <submittedName>
        <fullName evidence="2">Uncharacterized protein</fullName>
    </submittedName>
</protein>
<accession>A0A9P4VX59</accession>
<reference evidence="2" key="1">
    <citation type="journal article" date="2020" name="Stud. Mycol.">
        <title>101 Dothideomycetes genomes: a test case for predicting lifestyles and emergence of pathogens.</title>
        <authorList>
            <person name="Haridas S."/>
            <person name="Albert R."/>
            <person name="Binder M."/>
            <person name="Bloem J."/>
            <person name="Labutti K."/>
            <person name="Salamov A."/>
            <person name="Andreopoulos B."/>
            <person name="Baker S."/>
            <person name="Barry K."/>
            <person name="Bills G."/>
            <person name="Bluhm B."/>
            <person name="Cannon C."/>
            <person name="Castanera R."/>
            <person name="Culley D."/>
            <person name="Daum C."/>
            <person name="Ezra D."/>
            <person name="Gonzalez J."/>
            <person name="Henrissat B."/>
            <person name="Kuo A."/>
            <person name="Liang C."/>
            <person name="Lipzen A."/>
            <person name="Lutzoni F."/>
            <person name="Magnuson J."/>
            <person name="Mondo S."/>
            <person name="Nolan M."/>
            <person name="Ohm R."/>
            <person name="Pangilinan J."/>
            <person name="Park H.-J."/>
            <person name="Ramirez L."/>
            <person name="Alfaro M."/>
            <person name="Sun H."/>
            <person name="Tritt A."/>
            <person name="Yoshinaga Y."/>
            <person name="Zwiers L.-H."/>
            <person name="Turgeon B."/>
            <person name="Goodwin S."/>
            <person name="Spatafora J."/>
            <person name="Crous P."/>
            <person name="Grigoriev I."/>
        </authorList>
    </citation>
    <scope>NUCLEOTIDE SEQUENCE</scope>
    <source>
        <strain evidence="2">CBS 101060</strain>
    </source>
</reference>
<name>A0A9P4VX59_9PEZI</name>
<evidence type="ECO:0000313" key="2">
    <source>
        <dbReference type="EMBL" id="KAF2843464.1"/>
    </source>
</evidence>
<organism evidence="2 3">
    <name type="scientific">Patellaria atrata CBS 101060</name>
    <dbReference type="NCBI Taxonomy" id="1346257"/>
    <lineage>
        <taxon>Eukaryota</taxon>
        <taxon>Fungi</taxon>
        <taxon>Dikarya</taxon>
        <taxon>Ascomycota</taxon>
        <taxon>Pezizomycotina</taxon>
        <taxon>Dothideomycetes</taxon>
        <taxon>Dothideomycetes incertae sedis</taxon>
        <taxon>Patellariales</taxon>
        <taxon>Patellariaceae</taxon>
        <taxon>Patellaria</taxon>
    </lineage>
</organism>
<evidence type="ECO:0000313" key="3">
    <source>
        <dbReference type="Proteomes" id="UP000799429"/>
    </source>
</evidence>
<evidence type="ECO:0000256" key="1">
    <source>
        <dbReference type="SAM" id="MobiDB-lite"/>
    </source>
</evidence>
<sequence>MGIGSREPHTVFSTRSTPLRKLTKKDPPLINDSYEQLLMDIEMEESKDKEISAWKTKITTGSIMTGLDGIFTKFGIQCRVYGERSGYLEFTEPAPLCGAITLATQPSNCNRIISIFTSTETRFFVVMDGTDISNLIRFIFQFLQRRLQNTGFLRPPLRTAKVLFEQLKDPGEATTPLVLETIAALRDHRGVDAIYNITKALGFMPRFSLTQKAFTFAQYGLDTIVIRRADQPNAAKDGMRIKHGSVYVQVFSVNVYHSIWNVKPKIKPECQPEGQPIVKPEEEPEEEQEEQPDAQYEYNPLDDEELNTLLSKLLLLKTNTLSRILHIYSEAPNTPVEESTPATEPEGLISETQDVEAISTAEAEGLVSETQKVEAISTVEVEDLFPSKCTCARVFCRSRKKARISMRIKASHRIAAMRYEGQLVLVPKDTRLPLDVHRHFGGCHHGESIPSSLRTTSVPPLNPSIEPLRQVVEGGLFHWIPNLPSEQPACVELTKAGERGSNFVRLSLFPLPLPIPKTIEAGFAGQEPGDRKLGSVRKLRERGSRLFNGIVAMGRKVFKKESHRSRRTK</sequence>
<dbReference type="Proteomes" id="UP000799429">
    <property type="component" value="Unassembled WGS sequence"/>
</dbReference>
<gene>
    <name evidence="2" type="ORF">M501DRAFT_1012815</name>
</gene>
<proteinExistence type="predicted"/>
<comment type="caution">
    <text evidence="2">The sequence shown here is derived from an EMBL/GenBank/DDBJ whole genome shotgun (WGS) entry which is preliminary data.</text>
</comment>
<dbReference type="AlphaFoldDB" id="A0A9P4VX59"/>